<evidence type="ECO:0000313" key="2">
    <source>
        <dbReference type="EMBL" id="MCX2837579.1"/>
    </source>
</evidence>
<dbReference type="AlphaFoldDB" id="A0A9X3CXZ5"/>
<keyword evidence="1" id="KW-1133">Transmembrane helix</keyword>
<accession>A0A9X3CXZ5</accession>
<evidence type="ECO:0000256" key="1">
    <source>
        <dbReference type="SAM" id="Phobius"/>
    </source>
</evidence>
<protein>
    <submittedName>
        <fullName evidence="2">Uncharacterized protein</fullName>
    </submittedName>
</protein>
<gene>
    <name evidence="2" type="ORF">OQ279_05380</name>
</gene>
<feature type="transmembrane region" description="Helical" evidence="1">
    <location>
        <begin position="12"/>
        <end position="29"/>
    </location>
</feature>
<keyword evidence="1" id="KW-0812">Transmembrane</keyword>
<organism evidence="2 3">
    <name type="scientific">Salinimicrobium profundisediminis</name>
    <dbReference type="NCBI Taxonomy" id="2994553"/>
    <lineage>
        <taxon>Bacteria</taxon>
        <taxon>Pseudomonadati</taxon>
        <taxon>Bacteroidota</taxon>
        <taxon>Flavobacteriia</taxon>
        <taxon>Flavobacteriales</taxon>
        <taxon>Flavobacteriaceae</taxon>
        <taxon>Salinimicrobium</taxon>
    </lineage>
</organism>
<evidence type="ECO:0000313" key="3">
    <source>
        <dbReference type="Proteomes" id="UP001148482"/>
    </source>
</evidence>
<dbReference type="EMBL" id="JAPJDA010000007">
    <property type="protein sequence ID" value="MCX2837579.1"/>
    <property type="molecule type" value="Genomic_DNA"/>
</dbReference>
<proteinExistence type="predicted"/>
<dbReference type="Proteomes" id="UP001148482">
    <property type="component" value="Unassembled WGS sequence"/>
</dbReference>
<sequence>MKIAYSKRRLYSNLVLGGLFVILGGLKIYEGTASYFTSFQLLLGILLVGTFFFEKKHQYLSIQKRLLTKNSLRKKSIELDKIEQVQSFPGRIKLFTSEEKLSINTEVIENDSLHKLLSTLGSLEVEQNPFVGYATKPI</sequence>
<dbReference type="RefSeq" id="WP_266068816.1">
    <property type="nucleotide sequence ID" value="NZ_JAPJDA010000007.1"/>
</dbReference>
<comment type="caution">
    <text evidence="2">The sequence shown here is derived from an EMBL/GenBank/DDBJ whole genome shotgun (WGS) entry which is preliminary data.</text>
</comment>
<name>A0A9X3CXZ5_9FLAO</name>
<keyword evidence="1" id="KW-0472">Membrane</keyword>
<keyword evidence="3" id="KW-1185">Reference proteome</keyword>
<reference evidence="2" key="1">
    <citation type="submission" date="2022-11" db="EMBL/GenBank/DDBJ databases">
        <title>Salinimicrobium profundisediminis sp. nov., isolated from deep-sea sediment of the Mariana Trench.</title>
        <authorList>
            <person name="Fu H."/>
        </authorList>
    </citation>
    <scope>NUCLEOTIDE SEQUENCE</scope>
    <source>
        <strain evidence="2">MT39</strain>
    </source>
</reference>
<feature type="transmembrane region" description="Helical" evidence="1">
    <location>
        <begin position="35"/>
        <end position="53"/>
    </location>
</feature>